<keyword evidence="3" id="KW-1185">Reference proteome</keyword>
<comment type="caution">
    <text evidence="2">The sequence shown here is derived from an EMBL/GenBank/DDBJ whole genome shotgun (WGS) entry which is preliminary data.</text>
</comment>
<feature type="region of interest" description="Disordered" evidence="1">
    <location>
        <begin position="14"/>
        <end position="50"/>
    </location>
</feature>
<dbReference type="Proteomes" id="UP000660265">
    <property type="component" value="Unassembled WGS sequence"/>
</dbReference>
<accession>A0ABQ2E108</accession>
<reference evidence="3" key="1">
    <citation type="journal article" date="2019" name="Int. J. Syst. Evol. Microbiol.">
        <title>The Global Catalogue of Microorganisms (GCM) 10K type strain sequencing project: providing services to taxonomists for standard genome sequencing and annotation.</title>
        <authorList>
            <consortium name="The Broad Institute Genomics Platform"/>
            <consortium name="The Broad Institute Genome Sequencing Center for Infectious Disease"/>
            <person name="Wu L."/>
            <person name="Ma J."/>
        </authorList>
    </citation>
    <scope>NUCLEOTIDE SEQUENCE [LARGE SCALE GENOMIC DNA]</scope>
    <source>
        <strain evidence="3">CGMCC 4.7275</strain>
    </source>
</reference>
<dbReference type="EMBL" id="BMMV01000004">
    <property type="protein sequence ID" value="GGJ85472.1"/>
    <property type="molecule type" value="Genomic_DNA"/>
</dbReference>
<feature type="region of interest" description="Disordered" evidence="1">
    <location>
        <begin position="89"/>
        <end position="113"/>
    </location>
</feature>
<sequence length="113" mass="11315">MWGGCVAASHTAILPGPRAARDPPPARAAGAGRTGAAGRGPDVPSGGACVGARRSAEPAVWSDGGVVAPFHRMMGALFTHRHRRLVRNYAHNGATSAGPGTSSTSPTDGGRHA</sequence>
<name>A0ABQ2E108_9ACTN</name>
<feature type="compositionally biased region" description="Low complexity" evidence="1">
    <location>
        <begin position="93"/>
        <end position="113"/>
    </location>
</feature>
<evidence type="ECO:0000313" key="2">
    <source>
        <dbReference type="EMBL" id="GGJ85472.1"/>
    </source>
</evidence>
<proteinExistence type="predicted"/>
<protein>
    <submittedName>
        <fullName evidence="2">Uncharacterized protein</fullName>
    </submittedName>
</protein>
<evidence type="ECO:0000313" key="3">
    <source>
        <dbReference type="Proteomes" id="UP000660265"/>
    </source>
</evidence>
<gene>
    <name evidence="2" type="ORF">GCM10011583_16420</name>
</gene>
<evidence type="ECO:0000256" key="1">
    <source>
        <dbReference type="SAM" id="MobiDB-lite"/>
    </source>
</evidence>
<organism evidence="2 3">
    <name type="scientific">Streptomyces camponoticapitis</name>
    <dbReference type="NCBI Taxonomy" id="1616125"/>
    <lineage>
        <taxon>Bacteria</taxon>
        <taxon>Bacillati</taxon>
        <taxon>Actinomycetota</taxon>
        <taxon>Actinomycetes</taxon>
        <taxon>Kitasatosporales</taxon>
        <taxon>Streptomycetaceae</taxon>
        <taxon>Streptomyces</taxon>
    </lineage>
</organism>